<name>A0A6B1D409_9CHLR</name>
<sequence length="268" mass="29301">MGREIFPLLKAIVSMPMSLEHAVEMRGISKRFGNVQALNGVDLELRRGELLGLVGDNAAGKSTLMKTLYGSVIPDAGEIFVEGQKAALRNPRDAQALGLAMIYQDLAVFNNLDVAANVFTGREYTRRVLGITFLDKKRMYNESEALLSRLRINISSPKLLVERMSGGQRQMVAVARAIGFDATILIMDEPTAALGVKEANTLLDLMAELRDQGISIILITHRITDVLSIGDRVMVLKGGERQGILNVEDSTLEDVEYLIVRGRSDGSG</sequence>
<evidence type="ECO:0000256" key="2">
    <source>
        <dbReference type="ARBA" id="ARBA00022840"/>
    </source>
</evidence>
<evidence type="ECO:0000259" key="3">
    <source>
        <dbReference type="PROSITE" id="PS50893"/>
    </source>
</evidence>
<feature type="domain" description="ABC transporter" evidence="3">
    <location>
        <begin position="23"/>
        <end position="263"/>
    </location>
</feature>
<gene>
    <name evidence="4" type="ORF">F4X14_06435</name>
</gene>
<evidence type="ECO:0000256" key="1">
    <source>
        <dbReference type="ARBA" id="ARBA00022741"/>
    </source>
</evidence>
<dbReference type="EMBL" id="VXMH01000028">
    <property type="protein sequence ID" value="MYC94591.1"/>
    <property type="molecule type" value="Genomic_DNA"/>
</dbReference>
<dbReference type="SMART" id="SM00382">
    <property type="entry name" value="AAA"/>
    <property type="match status" value="1"/>
</dbReference>
<dbReference type="PANTHER" id="PTHR43790">
    <property type="entry name" value="CARBOHYDRATE TRANSPORT ATP-BINDING PROTEIN MG119-RELATED"/>
    <property type="match status" value="1"/>
</dbReference>
<proteinExistence type="predicted"/>
<dbReference type="PROSITE" id="PS50893">
    <property type="entry name" value="ABC_TRANSPORTER_2"/>
    <property type="match status" value="1"/>
</dbReference>
<dbReference type="SUPFAM" id="SSF52540">
    <property type="entry name" value="P-loop containing nucleoside triphosphate hydrolases"/>
    <property type="match status" value="1"/>
</dbReference>
<reference evidence="4" key="1">
    <citation type="submission" date="2019-09" db="EMBL/GenBank/DDBJ databases">
        <title>Characterisation of the sponge microbiome using genome-centric metagenomics.</title>
        <authorList>
            <person name="Engelberts J.P."/>
            <person name="Robbins S.J."/>
            <person name="De Goeij J.M."/>
            <person name="Aranda M."/>
            <person name="Bell S.C."/>
            <person name="Webster N.S."/>
        </authorList>
    </citation>
    <scope>NUCLEOTIDE SEQUENCE</scope>
    <source>
        <strain evidence="4">SB0661_bin_32</strain>
    </source>
</reference>
<dbReference type="PROSITE" id="PS00211">
    <property type="entry name" value="ABC_TRANSPORTER_1"/>
    <property type="match status" value="1"/>
</dbReference>
<dbReference type="InterPro" id="IPR027417">
    <property type="entry name" value="P-loop_NTPase"/>
</dbReference>
<dbReference type="Gene3D" id="3.40.50.300">
    <property type="entry name" value="P-loop containing nucleotide triphosphate hydrolases"/>
    <property type="match status" value="1"/>
</dbReference>
<dbReference type="InterPro" id="IPR003439">
    <property type="entry name" value="ABC_transporter-like_ATP-bd"/>
</dbReference>
<dbReference type="GO" id="GO:0016887">
    <property type="term" value="F:ATP hydrolysis activity"/>
    <property type="evidence" value="ECO:0007669"/>
    <property type="project" value="InterPro"/>
</dbReference>
<keyword evidence="2 4" id="KW-0067">ATP-binding</keyword>
<comment type="caution">
    <text evidence="4">The sequence shown here is derived from an EMBL/GenBank/DDBJ whole genome shotgun (WGS) entry which is preliminary data.</text>
</comment>
<dbReference type="AlphaFoldDB" id="A0A6B1D409"/>
<protein>
    <submittedName>
        <fullName evidence="4">Sugar ABC transporter ATP-binding protein</fullName>
    </submittedName>
</protein>
<evidence type="ECO:0000313" key="4">
    <source>
        <dbReference type="EMBL" id="MYC94591.1"/>
    </source>
</evidence>
<dbReference type="CDD" id="cd03216">
    <property type="entry name" value="ABC_Carb_Monos_I"/>
    <property type="match status" value="1"/>
</dbReference>
<dbReference type="InterPro" id="IPR050107">
    <property type="entry name" value="ABC_carbohydrate_import_ATPase"/>
</dbReference>
<keyword evidence="1" id="KW-0547">Nucleotide-binding</keyword>
<dbReference type="Pfam" id="PF00005">
    <property type="entry name" value="ABC_tran"/>
    <property type="match status" value="1"/>
</dbReference>
<dbReference type="GO" id="GO:0005524">
    <property type="term" value="F:ATP binding"/>
    <property type="evidence" value="ECO:0007669"/>
    <property type="project" value="UniProtKB-KW"/>
</dbReference>
<dbReference type="InterPro" id="IPR017871">
    <property type="entry name" value="ABC_transporter-like_CS"/>
</dbReference>
<dbReference type="InterPro" id="IPR003593">
    <property type="entry name" value="AAA+_ATPase"/>
</dbReference>
<organism evidence="4">
    <name type="scientific">Caldilineaceae bacterium SB0661_bin_32</name>
    <dbReference type="NCBI Taxonomy" id="2605255"/>
    <lineage>
        <taxon>Bacteria</taxon>
        <taxon>Bacillati</taxon>
        <taxon>Chloroflexota</taxon>
        <taxon>Caldilineae</taxon>
        <taxon>Caldilineales</taxon>
        <taxon>Caldilineaceae</taxon>
    </lineage>
</organism>
<dbReference type="PANTHER" id="PTHR43790:SF8">
    <property type="entry name" value="SUGAR ABC TRANSPORTER ATP-BINDING PROTEIN"/>
    <property type="match status" value="1"/>
</dbReference>
<accession>A0A6B1D409</accession>